<organism evidence="2 3">
    <name type="scientific">Puccinia sorghi</name>
    <dbReference type="NCBI Taxonomy" id="27349"/>
    <lineage>
        <taxon>Eukaryota</taxon>
        <taxon>Fungi</taxon>
        <taxon>Dikarya</taxon>
        <taxon>Basidiomycota</taxon>
        <taxon>Pucciniomycotina</taxon>
        <taxon>Pucciniomycetes</taxon>
        <taxon>Pucciniales</taxon>
        <taxon>Pucciniaceae</taxon>
        <taxon>Puccinia</taxon>
    </lineage>
</organism>
<accession>A0A0L6VQ96</accession>
<keyword evidence="3" id="KW-1185">Reference proteome</keyword>
<dbReference type="AlphaFoldDB" id="A0A0L6VQ96"/>
<name>A0A0L6VQ96_9BASI</name>
<dbReference type="OrthoDB" id="5552562at2759"/>
<dbReference type="Proteomes" id="UP000037035">
    <property type="component" value="Unassembled WGS sequence"/>
</dbReference>
<reference evidence="2 3" key="1">
    <citation type="submission" date="2015-08" db="EMBL/GenBank/DDBJ databases">
        <title>Next Generation Sequencing and Analysis of the Genome of Puccinia sorghi L Schw, the Causal Agent of Maize Common Rust.</title>
        <authorList>
            <person name="Rochi L."/>
            <person name="Burguener G."/>
            <person name="Darino M."/>
            <person name="Turjanski A."/>
            <person name="Kreff E."/>
            <person name="Dieguez M.J."/>
            <person name="Sacco F."/>
        </authorList>
    </citation>
    <scope>NUCLEOTIDE SEQUENCE [LARGE SCALE GENOMIC DNA]</scope>
    <source>
        <strain evidence="2 3">RO10H11247</strain>
    </source>
</reference>
<proteinExistence type="predicted"/>
<gene>
    <name evidence="2" type="ORF">VP01_1214g1</name>
</gene>
<sequence length="67" mass="7475">MSLYQHSLKENIQFAVVMSNIEFDSLRSMQAMALKAGQKIEGIRQGLPDPSLNGGKNQLSPHQPQHQ</sequence>
<evidence type="ECO:0000313" key="2">
    <source>
        <dbReference type="EMBL" id="KNZ62854.1"/>
    </source>
</evidence>
<evidence type="ECO:0000256" key="1">
    <source>
        <dbReference type="SAM" id="MobiDB-lite"/>
    </source>
</evidence>
<dbReference type="EMBL" id="LAVV01002388">
    <property type="protein sequence ID" value="KNZ62854.1"/>
    <property type="molecule type" value="Genomic_DNA"/>
</dbReference>
<evidence type="ECO:0000313" key="3">
    <source>
        <dbReference type="Proteomes" id="UP000037035"/>
    </source>
</evidence>
<comment type="caution">
    <text evidence="2">The sequence shown here is derived from an EMBL/GenBank/DDBJ whole genome shotgun (WGS) entry which is preliminary data.</text>
</comment>
<protein>
    <submittedName>
        <fullName evidence="2">Uncharacterized protein</fullName>
    </submittedName>
</protein>
<feature type="compositionally biased region" description="Polar residues" evidence="1">
    <location>
        <begin position="54"/>
        <end position="67"/>
    </location>
</feature>
<dbReference type="VEuPathDB" id="FungiDB:VP01_1214g1"/>
<feature type="region of interest" description="Disordered" evidence="1">
    <location>
        <begin position="42"/>
        <end position="67"/>
    </location>
</feature>